<dbReference type="InterPro" id="IPR029058">
    <property type="entry name" value="AB_hydrolase_fold"/>
</dbReference>
<gene>
    <name evidence="2" type="ORF">SAMN04487993_102948</name>
</gene>
<dbReference type="PRINTS" id="PR00111">
    <property type="entry name" value="ABHYDROLASE"/>
</dbReference>
<dbReference type="OrthoDB" id="9785847at2"/>
<evidence type="ECO:0000313" key="3">
    <source>
        <dbReference type="Proteomes" id="UP000199093"/>
    </source>
</evidence>
<dbReference type="PANTHER" id="PTHR43433">
    <property type="entry name" value="HYDROLASE, ALPHA/BETA FOLD FAMILY PROTEIN"/>
    <property type="match status" value="1"/>
</dbReference>
<dbReference type="Gene3D" id="3.40.50.1820">
    <property type="entry name" value="alpha/beta hydrolase"/>
    <property type="match status" value="1"/>
</dbReference>
<reference evidence="2 3" key="1">
    <citation type="submission" date="2016-10" db="EMBL/GenBank/DDBJ databases">
        <authorList>
            <person name="de Groot N.N."/>
        </authorList>
    </citation>
    <scope>NUCLEOTIDE SEQUENCE [LARGE SCALE GENOMIC DNA]</scope>
    <source>
        <strain evidence="2 3">DSM 26424</strain>
    </source>
</reference>
<dbReference type="Proteomes" id="UP000199093">
    <property type="component" value="Unassembled WGS sequence"/>
</dbReference>
<evidence type="ECO:0000259" key="1">
    <source>
        <dbReference type="Pfam" id="PF12697"/>
    </source>
</evidence>
<dbReference type="InterPro" id="IPR050471">
    <property type="entry name" value="AB_hydrolase"/>
</dbReference>
<organism evidence="2 3">
    <name type="scientific">Salipiger marinus</name>
    <dbReference type="NCBI Taxonomy" id="555512"/>
    <lineage>
        <taxon>Bacteria</taxon>
        <taxon>Pseudomonadati</taxon>
        <taxon>Pseudomonadota</taxon>
        <taxon>Alphaproteobacteria</taxon>
        <taxon>Rhodobacterales</taxon>
        <taxon>Roseobacteraceae</taxon>
        <taxon>Salipiger</taxon>
    </lineage>
</organism>
<name>A0A1G8TF16_9RHOB</name>
<keyword evidence="3" id="KW-1185">Reference proteome</keyword>
<dbReference type="STRING" id="555512.SAMN04487993_102948"/>
<dbReference type="PANTHER" id="PTHR43433:SF1">
    <property type="entry name" value="BLL5160 PROTEIN"/>
    <property type="match status" value="1"/>
</dbReference>
<dbReference type="RefSeq" id="WP_089851556.1">
    <property type="nucleotide sequence ID" value="NZ_FNEJ01000029.1"/>
</dbReference>
<feature type="domain" description="AB hydrolase-1" evidence="1">
    <location>
        <begin position="19"/>
        <end position="249"/>
    </location>
</feature>
<accession>A0A1G8TF16</accession>
<dbReference type="EMBL" id="FNEJ01000029">
    <property type="protein sequence ID" value="SDJ39994.1"/>
    <property type="molecule type" value="Genomic_DNA"/>
</dbReference>
<dbReference type="SUPFAM" id="SSF53474">
    <property type="entry name" value="alpha/beta-Hydrolases"/>
    <property type="match status" value="1"/>
</dbReference>
<protein>
    <submittedName>
        <fullName evidence="2">Pimeloyl-ACP methyl ester carboxylesterase</fullName>
    </submittedName>
</protein>
<dbReference type="Pfam" id="PF12697">
    <property type="entry name" value="Abhydrolase_6"/>
    <property type="match status" value="1"/>
</dbReference>
<sequence>MQTSDNQITYYREGSGTPLVLIHGVGASAESWSRVAERLSPRFDILRPDLRGHGGSARIDAPITIDTFAEDMLRVMDEAGVEKAHLAGFSLGGLITQRLAVGWPDRFDRIAILSAVAGRTEEERAKVVARLQMIRDGGMTAITGAARDRWFTAAFAKENEALIRQRIAELEAVHVPSYLEAYRVFGQTELVQTLDRIRHRTLVLTGECDVGSNPRMSETMHRLIPESELQILPGLKHSILLEAPDLIADRLLSFFTRPETAEEMQNG</sequence>
<dbReference type="InterPro" id="IPR000073">
    <property type="entry name" value="AB_hydrolase_1"/>
</dbReference>
<proteinExistence type="predicted"/>
<dbReference type="AlphaFoldDB" id="A0A1G8TF16"/>
<evidence type="ECO:0000313" key="2">
    <source>
        <dbReference type="EMBL" id="SDJ39994.1"/>
    </source>
</evidence>